<gene>
    <name evidence="1" type="ORF">DYB36_013114</name>
</gene>
<name>A0A397A3Y2_APHAT</name>
<dbReference type="EMBL" id="QUSZ01008312">
    <property type="protein sequence ID" value="RHY00588.1"/>
    <property type="molecule type" value="Genomic_DNA"/>
</dbReference>
<comment type="caution">
    <text evidence="1">The sequence shown here is derived from an EMBL/GenBank/DDBJ whole genome shotgun (WGS) entry which is preliminary data.</text>
</comment>
<reference evidence="1 2" key="1">
    <citation type="submission" date="2018-08" db="EMBL/GenBank/DDBJ databases">
        <title>Aphanomyces genome sequencing and annotation.</title>
        <authorList>
            <person name="Minardi D."/>
            <person name="Oidtmann B."/>
            <person name="Van Der Giezen M."/>
            <person name="Studholme D.J."/>
        </authorList>
    </citation>
    <scope>NUCLEOTIDE SEQUENCE [LARGE SCALE GENOMIC DNA]</scope>
    <source>
        <strain evidence="1 2">Kv</strain>
    </source>
</reference>
<dbReference type="Proteomes" id="UP000265427">
    <property type="component" value="Unassembled WGS sequence"/>
</dbReference>
<organism evidence="1 2">
    <name type="scientific">Aphanomyces astaci</name>
    <name type="common">Crayfish plague agent</name>
    <dbReference type="NCBI Taxonomy" id="112090"/>
    <lineage>
        <taxon>Eukaryota</taxon>
        <taxon>Sar</taxon>
        <taxon>Stramenopiles</taxon>
        <taxon>Oomycota</taxon>
        <taxon>Saprolegniomycetes</taxon>
        <taxon>Saprolegniales</taxon>
        <taxon>Verrucalvaceae</taxon>
        <taxon>Aphanomyces</taxon>
    </lineage>
</organism>
<dbReference type="AlphaFoldDB" id="A0A397A3Y2"/>
<protein>
    <recommendedName>
        <fullName evidence="3">DDE-1 domain-containing protein</fullName>
    </recommendedName>
</protein>
<evidence type="ECO:0000313" key="1">
    <source>
        <dbReference type="EMBL" id="RHY00588.1"/>
    </source>
</evidence>
<sequence>MFSAPVRKIVEDENIDVVYNADQTAVNYEYLPTKTLNKTHDTGDIVSWVADAWNDISTSTILNGFTKCQLVDGLPAIDDVDGGVLQDDVLAALMAT</sequence>
<evidence type="ECO:0008006" key="3">
    <source>
        <dbReference type="Google" id="ProtNLM"/>
    </source>
</evidence>
<accession>A0A397A3Y2</accession>
<proteinExistence type="predicted"/>
<evidence type="ECO:0000313" key="2">
    <source>
        <dbReference type="Proteomes" id="UP000265427"/>
    </source>
</evidence>